<reference evidence="6 7" key="1">
    <citation type="submission" date="2019-02" db="EMBL/GenBank/DDBJ databases">
        <title>Deep-cultivation of Planctomycetes and their phenomic and genomic characterization uncovers novel biology.</title>
        <authorList>
            <person name="Wiegand S."/>
            <person name="Jogler M."/>
            <person name="Boedeker C."/>
            <person name="Pinto D."/>
            <person name="Vollmers J."/>
            <person name="Rivas-Marin E."/>
            <person name="Kohn T."/>
            <person name="Peeters S.H."/>
            <person name="Heuer A."/>
            <person name="Rast P."/>
            <person name="Oberbeckmann S."/>
            <person name="Bunk B."/>
            <person name="Jeske O."/>
            <person name="Meyerdierks A."/>
            <person name="Storesund J.E."/>
            <person name="Kallscheuer N."/>
            <person name="Luecker S."/>
            <person name="Lage O.M."/>
            <person name="Pohl T."/>
            <person name="Merkel B.J."/>
            <person name="Hornburger P."/>
            <person name="Mueller R.-W."/>
            <person name="Bruemmer F."/>
            <person name="Labrenz M."/>
            <person name="Spormann A.M."/>
            <person name="Op Den Camp H."/>
            <person name="Overmann J."/>
            <person name="Amann R."/>
            <person name="Jetten M.S.M."/>
            <person name="Mascher T."/>
            <person name="Medema M.H."/>
            <person name="Devos D.P."/>
            <person name="Kaster A.-K."/>
            <person name="Ovreas L."/>
            <person name="Rohde M."/>
            <person name="Galperin M.Y."/>
            <person name="Jogler C."/>
        </authorList>
    </citation>
    <scope>NUCLEOTIDE SEQUENCE [LARGE SCALE GENOMIC DNA]</scope>
    <source>
        <strain evidence="6 7">Pan54</strain>
    </source>
</reference>
<dbReference type="Proteomes" id="UP000316095">
    <property type="component" value="Unassembled WGS sequence"/>
</dbReference>
<dbReference type="GO" id="GO:0005737">
    <property type="term" value="C:cytoplasm"/>
    <property type="evidence" value="ECO:0007669"/>
    <property type="project" value="UniProtKB-ARBA"/>
</dbReference>
<keyword evidence="2" id="KW-0479">Metal-binding</keyword>
<dbReference type="InterPro" id="IPR042216">
    <property type="entry name" value="MitoNEET_CISD"/>
</dbReference>
<dbReference type="Gene3D" id="3.40.5.90">
    <property type="entry name" value="CDGSH iron-sulfur domain, mitoNEET-type"/>
    <property type="match status" value="1"/>
</dbReference>
<keyword evidence="4" id="KW-0411">Iron-sulfur</keyword>
<gene>
    <name evidence="6" type="ORF">Pan54_49020</name>
</gene>
<keyword evidence="3" id="KW-0408">Iron</keyword>
<evidence type="ECO:0000256" key="2">
    <source>
        <dbReference type="ARBA" id="ARBA00022723"/>
    </source>
</evidence>
<dbReference type="GO" id="GO:0046872">
    <property type="term" value="F:metal ion binding"/>
    <property type="evidence" value="ECO:0007669"/>
    <property type="project" value="UniProtKB-KW"/>
</dbReference>
<keyword evidence="7" id="KW-1185">Reference proteome</keyword>
<evidence type="ECO:0000313" key="6">
    <source>
        <dbReference type="EMBL" id="TWT64141.1"/>
    </source>
</evidence>
<keyword evidence="1" id="KW-0001">2Fe-2S</keyword>
<evidence type="ECO:0000256" key="3">
    <source>
        <dbReference type="ARBA" id="ARBA00023004"/>
    </source>
</evidence>
<dbReference type="EMBL" id="SJPG01000001">
    <property type="protein sequence ID" value="TWT64141.1"/>
    <property type="molecule type" value="Genomic_DNA"/>
</dbReference>
<dbReference type="InterPro" id="IPR018967">
    <property type="entry name" value="FeS-contain_CDGSH-typ"/>
</dbReference>
<evidence type="ECO:0000256" key="1">
    <source>
        <dbReference type="ARBA" id="ARBA00022714"/>
    </source>
</evidence>
<dbReference type="SMART" id="SM00704">
    <property type="entry name" value="ZnF_CDGSH"/>
    <property type="match status" value="1"/>
</dbReference>
<organism evidence="6 7">
    <name type="scientific">Rubinisphaera italica</name>
    <dbReference type="NCBI Taxonomy" id="2527969"/>
    <lineage>
        <taxon>Bacteria</taxon>
        <taxon>Pseudomonadati</taxon>
        <taxon>Planctomycetota</taxon>
        <taxon>Planctomycetia</taxon>
        <taxon>Planctomycetales</taxon>
        <taxon>Planctomycetaceae</taxon>
        <taxon>Rubinisphaera</taxon>
    </lineage>
</organism>
<dbReference type="RefSeq" id="WP_146505881.1">
    <property type="nucleotide sequence ID" value="NZ_SJPG01000001.1"/>
</dbReference>
<dbReference type="AlphaFoldDB" id="A0A5C5XNX3"/>
<evidence type="ECO:0000256" key="4">
    <source>
        <dbReference type="ARBA" id="ARBA00023014"/>
    </source>
</evidence>
<accession>A0A5C5XNX3</accession>
<feature type="domain" description="Iron-binding zinc finger CDGSH type" evidence="5">
    <location>
        <begin position="28"/>
        <end position="62"/>
    </location>
</feature>
<dbReference type="OrthoDB" id="9795032at2"/>
<evidence type="ECO:0000259" key="5">
    <source>
        <dbReference type="SMART" id="SM00704"/>
    </source>
</evidence>
<evidence type="ECO:0000313" key="7">
    <source>
        <dbReference type="Proteomes" id="UP000316095"/>
    </source>
</evidence>
<comment type="caution">
    <text evidence="6">The sequence shown here is derived from an EMBL/GenBank/DDBJ whole genome shotgun (WGS) entry which is preliminary data.</text>
</comment>
<name>A0A5C5XNX3_9PLAN</name>
<proteinExistence type="predicted"/>
<sequence length="68" mass="7262">MSDVVVKLRDHGPILISGDFVIEDGQGEPIDLAGKTNIALCRCGSTKNSPFCDGTHKDCGFIAENRAK</sequence>
<dbReference type="GO" id="GO:0051537">
    <property type="term" value="F:2 iron, 2 sulfur cluster binding"/>
    <property type="evidence" value="ECO:0007669"/>
    <property type="project" value="UniProtKB-KW"/>
</dbReference>
<dbReference type="Pfam" id="PF09360">
    <property type="entry name" value="zf-CDGSH"/>
    <property type="match status" value="1"/>
</dbReference>
<protein>
    <submittedName>
        <fullName evidence="6">Iron-binding zinc finger CDGSH type</fullName>
    </submittedName>
</protein>